<dbReference type="AlphaFoldDB" id="A0A094YPW8"/>
<feature type="transmembrane region" description="Helical" evidence="1">
    <location>
        <begin position="124"/>
        <end position="146"/>
    </location>
</feature>
<dbReference type="EMBL" id="JOKM01000075">
    <property type="protein sequence ID" value="KGB22649.1"/>
    <property type="molecule type" value="Genomic_DNA"/>
</dbReference>
<feature type="transmembrane region" description="Helical" evidence="1">
    <location>
        <begin position="56"/>
        <end position="72"/>
    </location>
</feature>
<reference evidence="3 4" key="1">
    <citation type="submission" date="2014-06" db="EMBL/GenBank/DDBJ databases">
        <title>Functional and comparative genomic analyses of the Drosophila gut microbiota identify candidate symbiosis factors.</title>
        <authorList>
            <person name="Newell P.D."/>
            <person name="Chaston J.M."/>
            <person name="Douglas A.E."/>
        </authorList>
    </citation>
    <scope>NUCLEOTIDE SEQUENCE [LARGE SCALE GENOMIC DNA]</scope>
    <source>
        <strain evidence="3 4">DmCS_006</strain>
    </source>
</reference>
<dbReference type="GeneID" id="34782596"/>
<evidence type="ECO:0000313" key="4">
    <source>
        <dbReference type="Proteomes" id="UP000029448"/>
    </source>
</evidence>
<protein>
    <submittedName>
        <fullName evidence="3">Rod shape-determining protein MreD</fullName>
    </submittedName>
</protein>
<feature type="transmembrane region" description="Helical" evidence="1">
    <location>
        <begin position="158"/>
        <end position="179"/>
    </location>
</feature>
<dbReference type="Proteomes" id="UP000029448">
    <property type="component" value="Unassembled WGS sequence"/>
</dbReference>
<keyword evidence="1" id="KW-0472">Membrane</keyword>
<evidence type="ECO:0000256" key="1">
    <source>
        <dbReference type="SAM" id="Phobius"/>
    </source>
</evidence>
<dbReference type="Proteomes" id="UP000321800">
    <property type="component" value="Unassembled WGS sequence"/>
</dbReference>
<dbReference type="STRING" id="104102.AtDm6_2230"/>
<keyword evidence="1" id="KW-0812">Transmembrane</keyword>
<accession>A0A094YPW8</accession>
<comment type="caution">
    <text evidence="3">The sequence shown here is derived from an EMBL/GenBank/DDBJ whole genome shotgun (WGS) entry which is preliminary data.</text>
</comment>
<proteinExistence type="predicted"/>
<reference evidence="2 5" key="2">
    <citation type="submission" date="2019-07" db="EMBL/GenBank/DDBJ databases">
        <title>Whole genome shotgun sequence of Acetobacter tropicalis NBRC 16470.</title>
        <authorList>
            <person name="Hosoyama A."/>
            <person name="Uohara A."/>
            <person name="Ohji S."/>
            <person name="Ichikawa N."/>
        </authorList>
    </citation>
    <scope>NUCLEOTIDE SEQUENCE [LARGE SCALE GENOMIC DNA]</scope>
    <source>
        <strain evidence="2 5">NBRC 16470</strain>
    </source>
</reference>
<name>A0A094YPW8_9PROT</name>
<evidence type="ECO:0000313" key="3">
    <source>
        <dbReference type="EMBL" id="KGB22649.1"/>
    </source>
</evidence>
<feature type="transmembrane region" description="Helical" evidence="1">
    <location>
        <begin position="31"/>
        <end position="50"/>
    </location>
</feature>
<organism evidence="3 4">
    <name type="scientific">Acetobacter tropicalis</name>
    <dbReference type="NCBI Taxonomy" id="104102"/>
    <lineage>
        <taxon>Bacteria</taxon>
        <taxon>Pseudomonadati</taxon>
        <taxon>Pseudomonadota</taxon>
        <taxon>Alphaproteobacteria</taxon>
        <taxon>Acetobacterales</taxon>
        <taxon>Acetobacteraceae</taxon>
        <taxon>Acetobacter</taxon>
    </lineage>
</organism>
<evidence type="ECO:0000313" key="2">
    <source>
        <dbReference type="EMBL" id="GEL50768.1"/>
    </source>
</evidence>
<keyword evidence="4" id="KW-1185">Reference proteome</keyword>
<dbReference type="RefSeq" id="WP_006558699.1">
    <property type="nucleotide sequence ID" value="NZ_BJVR01000016.1"/>
</dbReference>
<sequence length="188" mass="21022">MMPDPSMSSWEPEIQPRQTLWQRLDSGLRHLLPSLFIALAIIVFSAPIPLPGSAELLPAIVIATVFFWSFWRPSGMPSLAVFVLGLFMDLVGFAPLGVSAFILLLVHGVAFYARFGLMRLHFLLVWAVFSLLATAACMLQWGLACLFRLHMLDMAPALFESFLCIGVYPPLSALFSWVFRMLDDEEDA</sequence>
<dbReference type="EMBL" id="BJVR01000016">
    <property type="protein sequence ID" value="GEL50768.1"/>
    <property type="molecule type" value="Genomic_DNA"/>
</dbReference>
<keyword evidence="1" id="KW-1133">Transmembrane helix</keyword>
<feature type="transmembrane region" description="Helical" evidence="1">
    <location>
        <begin position="79"/>
        <end position="112"/>
    </location>
</feature>
<evidence type="ECO:0000313" key="5">
    <source>
        <dbReference type="Proteomes" id="UP000321800"/>
    </source>
</evidence>
<dbReference type="PATRIC" id="fig|104102.7.peg.2205"/>
<gene>
    <name evidence="3" type="ORF">AtDm6_2230</name>
    <name evidence="2" type="ORF">ATR01nite_18430</name>
</gene>